<name>A0AAU9I8Q6_9CILI</name>
<comment type="caution">
    <text evidence="1">The sequence shown here is derived from an EMBL/GenBank/DDBJ whole genome shotgun (WGS) entry which is preliminary data.</text>
</comment>
<reference evidence="1" key="1">
    <citation type="submission" date="2021-09" db="EMBL/GenBank/DDBJ databases">
        <authorList>
            <consortium name="AG Swart"/>
            <person name="Singh M."/>
            <person name="Singh A."/>
            <person name="Seah K."/>
            <person name="Emmerich C."/>
        </authorList>
    </citation>
    <scope>NUCLEOTIDE SEQUENCE</scope>
    <source>
        <strain evidence="1">ATCC30299</strain>
    </source>
</reference>
<evidence type="ECO:0000313" key="2">
    <source>
        <dbReference type="Proteomes" id="UP001162131"/>
    </source>
</evidence>
<dbReference type="EMBL" id="CAJZBQ010000004">
    <property type="protein sequence ID" value="CAG9311479.1"/>
    <property type="molecule type" value="Genomic_DNA"/>
</dbReference>
<dbReference type="Proteomes" id="UP001162131">
    <property type="component" value="Unassembled WGS sequence"/>
</dbReference>
<gene>
    <name evidence="1" type="ORF">BSTOLATCC_MIC3768</name>
</gene>
<sequence length="449" mass="54016">MDQTSLTRLLQLKTEYSFEEISKKPIFRIFSTRNEPYLYQSMSRSESLSFIDNTKILELIGTGYGQKVGFNDNSKTWFVELWINKIVVKIWKSPDREWGELIQPVDNGSTTERWNYLPYEQEYEMFHLSPENDYGFKCGKNNDCEWKEIWHTRPTSKFLEKYWISPNSKWGEKEGKEDDRTWGEKWYENYDSRESSSWNEQNERKWGRVEGKQGNTTWNEEWSIEPERKFNNKWWADGIKKWGIKSIIEGISETHEEWEEIGTSRKFKITKDDGFGHKSIITEGYGDEYKFKDEFTEDVSTGEMMTQKQGYSNKRTWSSIIKQSRGKFYVHHIGQDANSSWEETWNEEPGFKWARKKGSSPEWGSWEEYWKETSDTKECKKWGKNGEEWFEEWKEDSTNKYCRKEQRKHGKIYIQEWKEIYKDEKMITKGCFLEDGIPVKEWDDIVILS</sequence>
<dbReference type="AlphaFoldDB" id="A0AAU9I8Q6"/>
<evidence type="ECO:0000313" key="1">
    <source>
        <dbReference type="EMBL" id="CAG9311479.1"/>
    </source>
</evidence>
<organism evidence="1 2">
    <name type="scientific">Blepharisma stoltei</name>
    <dbReference type="NCBI Taxonomy" id="1481888"/>
    <lineage>
        <taxon>Eukaryota</taxon>
        <taxon>Sar</taxon>
        <taxon>Alveolata</taxon>
        <taxon>Ciliophora</taxon>
        <taxon>Postciliodesmatophora</taxon>
        <taxon>Heterotrichea</taxon>
        <taxon>Heterotrichida</taxon>
        <taxon>Blepharismidae</taxon>
        <taxon>Blepharisma</taxon>
    </lineage>
</organism>
<proteinExistence type="predicted"/>
<protein>
    <submittedName>
        <fullName evidence="1">Uncharacterized protein</fullName>
    </submittedName>
</protein>
<keyword evidence="2" id="KW-1185">Reference proteome</keyword>
<accession>A0AAU9I8Q6</accession>